<dbReference type="Proteomes" id="UP001430953">
    <property type="component" value="Unassembled WGS sequence"/>
</dbReference>
<gene>
    <name evidence="2" type="ORF">PUN28_017820</name>
</gene>
<reference evidence="2 3" key="1">
    <citation type="submission" date="2023-03" db="EMBL/GenBank/DDBJ databases">
        <title>High recombination rates correlate with genetic variation in Cardiocondyla obscurior ants.</title>
        <authorList>
            <person name="Errbii M."/>
        </authorList>
    </citation>
    <scope>NUCLEOTIDE SEQUENCE [LARGE SCALE GENOMIC DNA]</scope>
    <source>
        <strain evidence="2">Alpha-2009</strain>
        <tissue evidence="2">Whole body</tissue>
    </source>
</reference>
<evidence type="ECO:0000313" key="3">
    <source>
        <dbReference type="Proteomes" id="UP001430953"/>
    </source>
</evidence>
<feature type="region of interest" description="Disordered" evidence="1">
    <location>
        <begin position="608"/>
        <end position="634"/>
    </location>
</feature>
<proteinExistence type="predicted"/>
<organism evidence="2 3">
    <name type="scientific">Cardiocondyla obscurior</name>
    <dbReference type="NCBI Taxonomy" id="286306"/>
    <lineage>
        <taxon>Eukaryota</taxon>
        <taxon>Metazoa</taxon>
        <taxon>Ecdysozoa</taxon>
        <taxon>Arthropoda</taxon>
        <taxon>Hexapoda</taxon>
        <taxon>Insecta</taxon>
        <taxon>Pterygota</taxon>
        <taxon>Neoptera</taxon>
        <taxon>Endopterygota</taxon>
        <taxon>Hymenoptera</taxon>
        <taxon>Apocrita</taxon>
        <taxon>Aculeata</taxon>
        <taxon>Formicoidea</taxon>
        <taxon>Formicidae</taxon>
        <taxon>Myrmicinae</taxon>
        <taxon>Cardiocondyla</taxon>
    </lineage>
</organism>
<dbReference type="EMBL" id="JADYXP020000021">
    <property type="protein sequence ID" value="KAL0103783.1"/>
    <property type="molecule type" value="Genomic_DNA"/>
</dbReference>
<keyword evidence="3" id="KW-1185">Reference proteome</keyword>
<feature type="compositionally biased region" description="Basic and acidic residues" evidence="1">
    <location>
        <begin position="471"/>
        <end position="488"/>
    </location>
</feature>
<evidence type="ECO:0000313" key="2">
    <source>
        <dbReference type="EMBL" id="KAL0103783.1"/>
    </source>
</evidence>
<dbReference type="AlphaFoldDB" id="A0AAW2EJ80"/>
<comment type="caution">
    <text evidence="2">The sequence shown here is derived from an EMBL/GenBank/DDBJ whole genome shotgun (WGS) entry which is preliminary data.</text>
</comment>
<accession>A0AAW2EJ80</accession>
<protein>
    <submittedName>
        <fullName evidence="2">Uncharacterized protein</fullName>
    </submittedName>
</protein>
<name>A0AAW2EJ80_9HYME</name>
<sequence>MLCYCNVSNSAMSPTGLEHYLRVYDYRLSSTRDSQVGPPSAGSGRIRLFRIDMPSLLGDSTVAEHSPSATSAVVVASACGIVSTFTFLSRPDATKERTPVFFAFMVRPLVEKAACNRYLMQLSYYYGSYAQRSVFRRTWPYGHTGLLQEYPTPYCRRSAVISPAAGLSASITGAQYRFKSTLDGRSGNLTTSRWHRILPPPFGELLLQYCEEYRPDSYGAMCFALLPVQFAQIRLRPRRGLPHLRHFSHADPGPSENPGDYIYYVCHSFLYCVKGVDDHDGSRRHGSLAARKILTDPICRLPLPTLVYRLEALYLGDLLRIWVRTGATPPRGPLLDFQGPREDPDTAATAFTIFRVPTCTLWVRLFSLLGPCFKTGPKSTQSSSRVISPALRSSKEIVVRLYYIYIYIIRRRRDDDAWLDYAACPGQELLPYIALSWTREHARSTRARSLTSHTLLLPRERGGLSSTLRQPRRDPRARARQPTDHDDNWPASPTRTSEAGLRVVENEEARDYLAASILLSDLHSKKERKTQTRFSALLMNYFSIYSFSFGAYIRITYKLLARARHVYHHRARPSLPCVCACVRLSAILDRIFRSVVVHSFDPQTSLFRTTPNGGASTPPFREYRERAQRAREPS</sequence>
<evidence type="ECO:0000256" key="1">
    <source>
        <dbReference type="SAM" id="MobiDB-lite"/>
    </source>
</evidence>
<feature type="compositionally biased region" description="Basic and acidic residues" evidence="1">
    <location>
        <begin position="621"/>
        <end position="634"/>
    </location>
</feature>
<feature type="region of interest" description="Disordered" evidence="1">
    <location>
        <begin position="465"/>
        <end position="500"/>
    </location>
</feature>